<keyword evidence="6 10" id="KW-0378">Hydrolase</keyword>
<comment type="pathway">
    <text evidence="1 10">Purine metabolism; IMP biosynthesis via de novo pathway; IMP from 5-formamido-1-(5-phospho-D-ribosyl)imidazole-4-carboxamide: step 1/1.</text>
</comment>
<evidence type="ECO:0000256" key="1">
    <source>
        <dbReference type="ARBA" id="ARBA00004844"/>
    </source>
</evidence>
<dbReference type="Pfam" id="PF01808">
    <property type="entry name" value="AICARFT_IMPCHas"/>
    <property type="match status" value="1"/>
</dbReference>
<comment type="domain">
    <text evidence="10">The IMP cyclohydrolase activity resides in the N-terminal region.</text>
</comment>
<dbReference type="GO" id="GO:0003937">
    <property type="term" value="F:IMP cyclohydrolase activity"/>
    <property type="evidence" value="ECO:0007669"/>
    <property type="project" value="UniProtKB-UniRule"/>
</dbReference>
<dbReference type="PANTHER" id="PTHR11692:SF0">
    <property type="entry name" value="BIFUNCTIONAL PURINE BIOSYNTHESIS PROTEIN ATIC"/>
    <property type="match status" value="1"/>
</dbReference>
<comment type="caution">
    <text evidence="11">The sequence shown here is derived from an EMBL/GenBank/DDBJ whole genome shotgun (WGS) entry which is preliminary data.</text>
</comment>
<name>A0A7C2BGS0_THERO</name>
<dbReference type="EC" id="2.1.2.3" evidence="10"/>
<dbReference type="SMART" id="SM00798">
    <property type="entry name" value="AICARFT_IMPCHas"/>
    <property type="match status" value="1"/>
</dbReference>
<dbReference type="Gene3D" id="3.40.140.20">
    <property type="match status" value="2"/>
</dbReference>
<evidence type="ECO:0000313" key="11">
    <source>
        <dbReference type="EMBL" id="HEF64768.1"/>
    </source>
</evidence>
<dbReference type="Gene3D" id="3.40.50.1380">
    <property type="entry name" value="Methylglyoxal synthase-like domain"/>
    <property type="match status" value="1"/>
</dbReference>
<dbReference type="CDD" id="cd01421">
    <property type="entry name" value="IMPCH"/>
    <property type="match status" value="1"/>
</dbReference>
<dbReference type="FunFam" id="3.40.50.1380:FF:000001">
    <property type="entry name" value="Bifunctional purine biosynthesis protein PurH"/>
    <property type="match status" value="1"/>
</dbReference>
<keyword evidence="7 10" id="KW-0511">Multifunctional enzyme</keyword>
<evidence type="ECO:0000256" key="9">
    <source>
        <dbReference type="ARBA" id="ARBA00050687"/>
    </source>
</evidence>
<dbReference type="EC" id="3.5.4.10" evidence="10"/>
<dbReference type="NCBIfam" id="TIGR00355">
    <property type="entry name" value="purH"/>
    <property type="match status" value="1"/>
</dbReference>
<comment type="catalytic activity">
    <reaction evidence="8 10">
        <text>(6R)-10-formyltetrahydrofolate + 5-amino-1-(5-phospho-beta-D-ribosyl)imidazole-4-carboxamide = 5-formamido-1-(5-phospho-D-ribosyl)imidazole-4-carboxamide + (6S)-5,6,7,8-tetrahydrofolate</text>
        <dbReference type="Rhea" id="RHEA:22192"/>
        <dbReference type="ChEBI" id="CHEBI:57453"/>
        <dbReference type="ChEBI" id="CHEBI:58467"/>
        <dbReference type="ChEBI" id="CHEBI:58475"/>
        <dbReference type="ChEBI" id="CHEBI:195366"/>
        <dbReference type="EC" id="2.1.2.3"/>
    </reaction>
</comment>
<evidence type="ECO:0000256" key="5">
    <source>
        <dbReference type="ARBA" id="ARBA00022755"/>
    </source>
</evidence>
<dbReference type="SUPFAM" id="SSF53927">
    <property type="entry name" value="Cytidine deaminase-like"/>
    <property type="match status" value="1"/>
</dbReference>
<keyword evidence="5 10" id="KW-0658">Purine biosynthesis</keyword>
<evidence type="ECO:0000256" key="2">
    <source>
        <dbReference type="ARBA" id="ARBA00004954"/>
    </source>
</evidence>
<evidence type="ECO:0000256" key="6">
    <source>
        <dbReference type="ARBA" id="ARBA00022801"/>
    </source>
</evidence>
<dbReference type="FunFam" id="3.40.140.20:FF:000001">
    <property type="entry name" value="Bifunctional purine biosynthesis protein PurH"/>
    <property type="match status" value="1"/>
</dbReference>
<protein>
    <recommendedName>
        <fullName evidence="10">Bifunctional purine biosynthesis protein PurH</fullName>
    </recommendedName>
    <domain>
        <recommendedName>
            <fullName evidence="10">Phosphoribosylaminoimidazolecarboxamide formyltransferase</fullName>
            <ecNumber evidence="10">2.1.2.3</ecNumber>
        </recommendedName>
        <alternativeName>
            <fullName evidence="10">AICAR transformylase</fullName>
        </alternativeName>
    </domain>
    <domain>
        <recommendedName>
            <fullName evidence="10">IMP cyclohydrolase</fullName>
            <ecNumber evidence="10">3.5.4.10</ecNumber>
        </recommendedName>
        <alternativeName>
            <fullName evidence="10">ATIC</fullName>
        </alternativeName>
        <alternativeName>
            <fullName evidence="10">IMP synthase</fullName>
        </alternativeName>
        <alternativeName>
            <fullName evidence="10">Inosinicase</fullName>
        </alternativeName>
    </domain>
</protein>
<dbReference type="InterPro" id="IPR011607">
    <property type="entry name" value="MGS-like_dom"/>
</dbReference>
<dbReference type="InterPro" id="IPR036914">
    <property type="entry name" value="MGS-like_dom_sf"/>
</dbReference>
<dbReference type="NCBIfam" id="NF002049">
    <property type="entry name" value="PRK00881.1"/>
    <property type="match status" value="1"/>
</dbReference>
<comment type="pathway">
    <text evidence="2 10">Purine metabolism; IMP biosynthesis via de novo pathway; 5-formamido-1-(5-phospho-D-ribosyl)imidazole-4-carboxamide from 5-amino-1-(5-phospho-D-ribosyl)imidazole-4-carboxamide (10-formyl THF route): step 1/1.</text>
</comment>
<dbReference type="PROSITE" id="PS51855">
    <property type="entry name" value="MGS"/>
    <property type="match status" value="1"/>
</dbReference>
<evidence type="ECO:0000256" key="7">
    <source>
        <dbReference type="ARBA" id="ARBA00023268"/>
    </source>
</evidence>
<dbReference type="Pfam" id="PF02142">
    <property type="entry name" value="MGS"/>
    <property type="match status" value="1"/>
</dbReference>
<organism evidence="11">
    <name type="scientific">Thermomicrobium roseum</name>
    <dbReference type="NCBI Taxonomy" id="500"/>
    <lineage>
        <taxon>Bacteria</taxon>
        <taxon>Pseudomonadati</taxon>
        <taxon>Thermomicrobiota</taxon>
        <taxon>Thermomicrobia</taxon>
        <taxon>Thermomicrobiales</taxon>
        <taxon>Thermomicrobiaceae</taxon>
        <taxon>Thermomicrobium</taxon>
    </lineage>
</organism>
<evidence type="ECO:0000256" key="3">
    <source>
        <dbReference type="ARBA" id="ARBA00007667"/>
    </source>
</evidence>
<dbReference type="EMBL" id="DSJL01000009">
    <property type="protein sequence ID" value="HEF64768.1"/>
    <property type="molecule type" value="Genomic_DNA"/>
</dbReference>
<dbReference type="InterPro" id="IPR016193">
    <property type="entry name" value="Cytidine_deaminase-like"/>
</dbReference>
<dbReference type="UniPathway" id="UPA00074">
    <property type="reaction ID" value="UER00133"/>
</dbReference>
<dbReference type="HAMAP" id="MF_00139">
    <property type="entry name" value="PurH"/>
    <property type="match status" value="1"/>
</dbReference>
<evidence type="ECO:0000256" key="4">
    <source>
        <dbReference type="ARBA" id="ARBA00022679"/>
    </source>
</evidence>
<dbReference type="GO" id="GO:0004643">
    <property type="term" value="F:phosphoribosylaminoimidazolecarboxamide formyltransferase activity"/>
    <property type="evidence" value="ECO:0007669"/>
    <property type="project" value="UniProtKB-UniRule"/>
</dbReference>
<sequence>MRALLSVYEKSGIVELGQQLVALGWELLSTGGTARVLREHGVPVREISELTGFPDLLGGRVKTLHPAIHAAILARHDHPEDLEQLARYGFEPIELVVVNLYPFDRAVTSETPEGEAIELIDVGGPTLLRAAAKNFHWVLPVVDPADYERILHELARGGPRSVPYALRRELAAKAFAHLATYDAQIAAYLRTEPFPDLLPLPLRRIRALRYGENPHQAAALYQVVGFPSQINRWRTVGEVELSYNNVLDASAAWQLVNRFAEPAVVIVKHAAPCGVAVAETIEAAFARAFDADPVSAFGGIVALNRPVDTPTARALAQHLFDLIVAPSIDREAEEVLRRRKALRLIFAPPWVDPPYVVRSAGDIALVQSPDRPVRPLESWQVVTTRHPNDTEWRDLSFAWTIVPFVLSNGVVIARDGQTVGIGGGQPNRVDAVRLAIWRAGERARGAVLASDAFFPFPDSIEVAAAAGITAIIQPGGSRRDGEVIAAAERAGIAMVFTGERHFRH</sequence>
<dbReference type="GO" id="GO:0006189">
    <property type="term" value="P:'de novo' IMP biosynthetic process"/>
    <property type="evidence" value="ECO:0007669"/>
    <property type="project" value="UniProtKB-UniRule"/>
</dbReference>
<gene>
    <name evidence="10 11" type="primary">purH</name>
    <name evidence="11" type="ORF">ENP47_04090</name>
</gene>
<proteinExistence type="inferred from homology"/>
<reference evidence="11" key="1">
    <citation type="journal article" date="2020" name="mSystems">
        <title>Genome- and Community-Level Interaction Insights into Carbon Utilization and Element Cycling Functions of Hydrothermarchaeota in Hydrothermal Sediment.</title>
        <authorList>
            <person name="Zhou Z."/>
            <person name="Liu Y."/>
            <person name="Xu W."/>
            <person name="Pan J."/>
            <person name="Luo Z.H."/>
            <person name="Li M."/>
        </authorList>
    </citation>
    <scope>NUCLEOTIDE SEQUENCE [LARGE SCALE GENOMIC DNA]</scope>
    <source>
        <strain evidence="11">SpSt-222</strain>
    </source>
</reference>
<evidence type="ECO:0000256" key="8">
    <source>
        <dbReference type="ARBA" id="ARBA00050488"/>
    </source>
</evidence>
<dbReference type="PIRSF" id="PIRSF000414">
    <property type="entry name" value="AICARFT_IMPCHas"/>
    <property type="match status" value="1"/>
</dbReference>
<comment type="similarity">
    <text evidence="3 10">Belongs to the PurH family.</text>
</comment>
<dbReference type="InterPro" id="IPR002695">
    <property type="entry name" value="PurH-like"/>
</dbReference>
<evidence type="ECO:0000256" key="10">
    <source>
        <dbReference type="HAMAP-Rule" id="MF_00139"/>
    </source>
</evidence>
<dbReference type="SMART" id="SM00851">
    <property type="entry name" value="MGS"/>
    <property type="match status" value="1"/>
</dbReference>
<dbReference type="AlphaFoldDB" id="A0A7C2BGS0"/>
<dbReference type="SUPFAM" id="SSF52335">
    <property type="entry name" value="Methylglyoxal synthase-like"/>
    <property type="match status" value="1"/>
</dbReference>
<dbReference type="GO" id="GO:0005829">
    <property type="term" value="C:cytosol"/>
    <property type="evidence" value="ECO:0007669"/>
    <property type="project" value="TreeGrafter"/>
</dbReference>
<dbReference type="InterPro" id="IPR024051">
    <property type="entry name" value="AICAR_Tfase_dup_dom_sf"/>
</dbReference>
<comment type="catalytic activity">
    <reaction evidence="9 10">
        <text>IMP + H2O = 5-formamido-1-(5-phospho-D-ribosyl)imidazole-4-carboxamide</text>
        <dbReference type="Rhea" id="RHEA:18445"/>
        <dbReference type="ChEBI" id="CHEBI:15377"/>
        <dbReference type="ChEBI" id="CHEBI:58053"/>
        <dbReference type="ChEBI" id="CHEBI:58467"/>
        <dbReference type="EC" id="3.5.4.10"/>
    </reaction>
</comment>
<dbReference type="PANTHER" id="PTHR11692">
    <property type="entry name" value="BIFUNCTIONAL PURINE BIOSYNTHESIS PROTEIN PURH"/>
    <property type="match status" value="1"/>
</dbReference>
<keyword evidence="4 10" id="KW-0808">Transferase</keyword>
<accession>A0A7C2BGS0</accession>